<name>A0A081RXX6_PHOTE</name>
<dbReference type="EMBL" id="JGVH01000028">
    <property type="protein sequence ID" value="KER03529.1"/>
    <property type="molecule type" value="Genomic_DNA"/>
</dbReference>
<organism evidence="1 2">
    <name type="scientific">Photorhabdus temperata subsp. temperata Meg1</name>
    <dbReference type="NCBI Taxonomy" id="1393735"/>
    <lineage>
        <taxon>Bacteria</taxon>
        <taxon>Pseudomonadati</taxon>
        <taxon>Pseudomonadota</taxon>
        <taxon>Gammaproteobacteria</taxon>
        <taxon>Enterobacterales</taxon>
        <taxon>Morganellaceae</taxon>
        <taxon>Photorhabdus</taxon>
    </lineage>
</organism>
<evidence type="ECO:0000313" key="2">
    <source>
        <dbReference type="Proteomes" id="UP000028002"/>
    </source>
</evidence>
<comment type="caution">
    <text evidence="1">The sequence shown here is derived from an EMBL/GenBank/DDBJ whole genome shotgun (WGS) entry which is preliminary data.</text>
</comment>
<sequence length="96" mass="10502">MLELMHETHRSGTFTFQVIRPSLNLRASEISVLTVELKLVIPPYFPFSGDTAPGSSYGSMANERTGKPDAFLGLATMLKMIAPRTGTWSKLAKSSI</sequence>
<accession>A0A081RXX6</accession>
<proteinExistence type="predicted"/>
<evidence type="ECO:0000313" key="1">
    <source>
        <dbReference type="EMBL" id="KER03529.1"/>
    </source>
</evidence>
<reference evidence="1 2" key="1">
    <citation type="submission" date="2014-03" db="EMBL/GenBank/DDBJ databases">
        <title>Draft Genome of Photorhabdus temperata Meg1.</title>
        <authorList>
            <person name="Hurst S.G.IV."/>
            <person name="Morris K."/>
            <person name="Thomas K."/>
            <person name="Tisa L.S."/>
        </authorList>
    </citation>
    <scope>NUCLEOTIDE SEQUENCE [LARGE SCALE GENOMIC DNA]</scope>
    <source>
        <strain evidence="1 2">Meg1</strain>
    </source>
</reference>
<dbReference type="AlphaFoldDB" id="A0A081RXX6"/>
<protein>
    <submittedName>
        <fullName evidence="1">Uncharacterized protein</fullName>
    </submittedName>
</protein>
<dbReference type="Proteomes" id="UP000028002">
    <property type="component" value="Unassembled WGS sequence"/>
</dbReference>
<gene>
    <name evidence="1" type="ORF">MEG1DRAFT_01798</name>
</gene>